<name>A0A0T9YY24_MYCTX</name>
<dbReference type="AlphaFoldDB" id="A0A0T9YY24"/>
<organism evidence="2 3">
    <name type="scientific">Mycobacterium tuberculosis</name>
    <dbReference type="NCBI Taxonomy" id="1773"/>
    <lineage>
        <taxon>Bacteria</taxon>
        <taxon>Bacillati</taxon>
        <taxon>Actinomycetota</taxon>
        <taxon>Actinomycetes</taxon>
        <taxon>Mycobacteriales</taxon>
        <taxon>Mycobacteriaceae</taxon>
        <taxon>Mycobacterium</taxon>
        <taxon>Mycobacterium tuberculosis complex</taxon>
    </lineage>
</organism>
<reference evidence="3 4" key="1">
    <citation type="submission" date="2015-03" db="EMBL/GenBank/DDBJ databases">
        <authorList>
            <consortium name="Pathogen Informatics"/>
        </authorList>
    </citation>
    <scope>NUCLEOTIDE SEQUENCE [LARGE SCALE GENOMIC DNA]</scope>
    <source>
        <strain evidence="1 4">C09601061</strain>
        <strain evidence="3">K00500041</strain>
    </source>
</reference>
<accession>A0A0T9YY24</accession>
<gene>
    <name evidence="1" type="ORF">ERS007657_04706</name>
    <name evidence="2" type="ORF">ERS007703_05188</name>
</gene>
<evidence type="ECO:0000313" key="4">
    <source>
        <dbReference type="Proteomes" id="UP000046680"/>
    </source>
</evidence>
<evidence type="ECO:0000313" key="2">
    <source>
        <dbReference type="EMBL" id="COX40516.1"/>
    </source>
</evidence>
<protein>
    <submittedName>
        <fullName evidence="2">Uncharacterized protein</fullName>
    </submittedName>
</protein>
<evidence type="ECO:0000313" key="1">
    <source>
        <dbReference type="EMBL" id="CFS26693.1"/>
    </source>
</evidence>
<sequence length="46" mass="4895">MAVAVLPQACSIPVRYIPVSMRSPSVVFQVILRCIATTGTPSSIHP</sequence>
<dbReference type="Proteomes" id="UP000046680">
    <property type="component" value="Unassembled WGS sequence"/>
</dbReference>
<reference evidence="2" key="2">
    <citation type="submission" date="2015-03" db="EMBL/GenBank/DDBJ databases">
        <authorList>
            <person name="Murphy D."/>
        </authorList>
    </citation>
    <scope>NUCLEOTIDE SEQUENCE [LARGE SCALE GENOMIC DNA]</scope>
    <source>
        <strain evidence="2">K00500041</strain>
    </source>
</reference>
<proteinExistence type="predicted"/>
<dbReference type="Proteomes" id="UP000038802">
    <property type="component" value="Unassembled WGS sequence"/>
</dbReference>
<dbReference type="EMBL" id="CSAE01001216">
    <property type="protein sequence ID" value="COX40516.1"/>
    <property type="molecule type" value="Genomic_DNA"/>
</dbReference>
<evidence type="ECO:0000313" key="3">
    <source>
        <dbReference type="Proteomes" id="UP000038802"/>
    </source>
</evidence>
<dbReference type="EMBL" id="CGCX01004209">
    <property type="protein sequence ID" value="CFS26693.1"/>
    <property type="molecule type" value="Genomic_DNA"/>
</dbReference>